<name>X0S3H6_9ZZZZ</name>
<dbReference type="CDD" id="cd22324">
    <property type="entry name" value="Endonuclease_I"/>
    <property type="match status" value="1"/>
</dbReference>
<dbReference type="GO" id="GO:0016032">
    <property type="term" value="P:viral process"/>
    <property type="evidence" value="ECO:0007669"/>
    <property type="project" value="InterPro"/>
</dbReference>
<feature type="non-terminal residue" evidence="1">
    <location>
        <position position="1"/>
    </location>
</feature>
<dbReference type="GO" id="GO:0015074">
    <property type="term" value="P:DNA integration"/>
    <property type="evidence" value="ECO:0007669"/>
    <property type="project" value="InterPro"/>
</dbReference>
<dbReference type="AlphaFoldDB" id="X0S3H6"/>
<protein>
    <recommendedName>
        <fullName evidence="2">Endonuclease</fullName>
    </recommendedName>
</protein>
<dbReference type="Pfam" id="PF05367">
    <property type="entry name" value="Phage_endo_I"/>
    <property type="match status" value="1"/>
</dbReference>
<evidence type="ECO:0000313" key="1">
    <source>
        <dbReference type="EMBL" id="GAF70452.1"/>
    </source>
</evidence>
<reference evidence="1" key="1">
    <citation type="journal article" date="2014" name="Front. Microbiol.">
        <title>High frequency of phylogenetically diverse reductive dehalogenase-homologous genes in deep subseafloor sedimentary metagenomes.</title>
        <authorList>
            <person name="Kawai M."/>
            <person name="Futagami T."/>
            <person name="Toyoda A."/>
            <person name="Takaki Y."/>
            <person name="Nishi S."/>
            <person name="Hori S."/>
            <person name="Arai W."/>
            <person name="Tsubouchi T."/>
            <person name="Morono Y."/>
            <person name="Uchiyama I."/>
            <person name="Ito T."/>
            <person name="Fujiyama A."/>
            <person name="Inagaki F."/>
            <person name="Takami H."/>
        </authorList>
    </citation>
    <scope>NUCLEOTIDE SEQUENCE</scope>
    <source>
        <strain evidence="1">Expedition CK06-06</strain>
    </source>
</reference>
<dbReference type="EMBL" id="BARS01007869">
    <property type="protein sequence ID" value="GAF70452.1"/>
    <property type="molecule type" value="Genomic_DNA"/>
</dbReference>
<dbReference type="InterPro" id="IPR008029">
    <property type="entry name" value="Phage_T7_Gp3_endoDNaseI"/>
</dbReference>
<evidence type="ECO:0008006" key="2">
    <source>
        <dbReference type="Google" id="ProtNLM"/>
    </source>
</evidence>
<organism evidence="1">
    <name type="scientific">marine sediment metagenome</name>
    <dbReference type="NCBI Taxonomy" id="412755"/>
    <lineage>
        <taxon>unclassified sequences</taxon>
        <taxon>metagenomes</taxon>
        <taxon>ecological metagenomes</taxon>
    </lineage>
</organism>
<proteinExistence type="predicted"/>
<comment type="caution">
    <text evidence="1">The sequence shown here is derived from an EMBL/GenBank/DDBJ whole genome shotgun (WGS) entry which is preliminary data.</text>
</comment>
<dbReference type="GO" id="GO:0008833">
    <property type="term" value="F:deoxyribonuclease IV (phage-T4-induced) activity"/>
    <property type="evidence" value="ECO:0007669"/>
    <property type="project" value="InterPro"/>
</dbReference>
<dbReference type="InterPro" id="IPR011335">
    <property type="entry name" value="Restrct_endonuc-II-like"/>
</dbReference>
<dbReference type="Gene3D" id="3.40.91.30">
    <property type="match status" value="1"/>
</dbReference>
<dbReference type="SUPFAM" id="SSF52980">
    <property type="entry name" value="Restriction endonuclease-like"/>
    <property type="match status" value="1"/>
</dbReference>
<accession>X0S3H6</accession>
<sequence length="85" mass="9803">TPDWTVVTRSGHTIYIEYKGVLDLATRKKMILVRDQHPDKDIRFVFQRGMNKIRKGSKTTYMMWAAKNGFDAADGNLPLSWLCAK</sequence>
<gene>
    <name evidence="1" type="ORF">S01H1_15084</name>
</gene>